<comment type="caution">
    <text evidence="3">The sequence shown here is derived from an EMBL/GenBank/DDBJ whole genome shotgun (WGS) entry which is preliminary data.</text>
</comment>
<reference evidence="3" key="2">
    <citation type="submission" date="2021-04" db="EMBL/GenBank/DDBJ databases">
        <authorList>
            <person name="Gilroy R."/>
        </authorList>
    </citation>
    <scope>NUCLEOTIDE SEQUENCE</scope>
    <source>
        <strain evidence="3">6627</strain>
    </source>
</reference>
<reference evidence="3" key="1">
    <citation type="journal article" date="2021" name="PeerJ">
        <title>Extensive microbial diversity within the chicken gut microbiome revealed by metagenomics and culture.</title>
        <authorList>
            <person name="Gilroy R."/>
            <person name="Ravi A."/>
            <person name="Getino M."/>
            <person name="Pursley I."/>
            <person name="Horton D.L."/>
            <person name="Alikhan N.F."/>
            <person name="Baker D."/>
            <person name="Gharbi K."/>
            <person name="Hall N."/>
            <person name="Watson M."/>
            <person name="Adriaenssens E.M."/>
            <person name="Foster-Nyarko E."/>
            <person name="Jarju S."/>
            <person name="Secka A."/>
            <person name="Antonio M."/>
            <person name="Oren A."/>
            <person name="Chaudhuri R.R."/>
            <person name="La Ragione R."/>
            <person name="Hildebrand F."/>
            <person name="Pallen M.J."/>
        </authorList>
    </citation>
    <scope>NUCLEOTIDE SEQUENCE</scope>
    <source>
        <strain evidence="3">6627</strain>
    </source>
</reference>
<evidence type="ECO:0000256" key="1">
    <source>
        <dbReference type="SAM" id="MobiDB-lite"/>
    </source>
</evidence>
<accession>A0A9D2A916</accession>
<dbReference type="AlphaFoldDB" id="A0A9D2A916"/>
<dbReference type="EMBL" id="DXFP01000003">
    <property type="protein sequence ID" value="HIX01179.1"/>
    <property type="molecule type" value="Genomic_DNA"/>
</dbReference>
<feature type="compositionally biased region" description="Basic and acidic residues" evidence="1">
    <location>
        <begin position="25"/>
        <end position="39"/>
    </location>
</feature>
<protein>
    <recommendedName>
        <fullName evidence="5">Lipoprotein</fullName>
    </recommendedName>
</protein>
<evidence type="ECO:0000313" key="4">
    <source>
        <dbReference type="Proteomes" id="UP000823963"/>
    </source>
</evidence>
<organism evidence="3 4">
    <name type="scientific">Candidatus Ligilactobacillus excrementigallinarum</name>
    <dbReference type="NCBI Taxonomy" id="2838641"/>
    <lineage>
        <taxon>Bacteria</taxon>
        <taxon>Bacillati</taxon>
        <taxon>Bacillota</taxon>
        <taxon>Bacilli</taxon>
        <taxon>Lactobacillales</taxon>
        <taxon>Lactobacillaceae</taxon>
        <taxon>Ligilactobacillus</taxon>
    </lineage>
</organism>
<feature type="signal peptide" evidence="2">
    <location>
        <begin position="1"/>
        <end position="18"/>
    </location>
</feature>
<feature type="region of interest" description="Disordered" evidence="1">
    <location>
        <begin position="22"/>
        <end position="63"/>
    </location>
</feature>
<evidence type="ECO:0000256" key="2">
    <source>
        <dbReference type="SAM" id="SignalP"/>
    </source>
</evidence>
<keyword evidence="2" id="KW-0732">Signal</keyword>
<sequence>MKKLTLICSTVLLGFNLAGCGNQSHKSDTHSKIKSEKVSSRKYSSSSKFSSMSSSSSSSISYSNIATSSSSATAKSQLVTTSSNIQQQITNYQQDKINPSTTINNNENIGITEDEARAKLGGTNGYMKAEKTSNGWGFLIHLIQMINIL</sequence>
<proteinExistence type="predicted"/>
<evidence type="ECO:0008006" key="5">
    <source>
        <dbReference type="Google" id="ProtNLM"/>
    </source>
</evidence>
<evidence type="ECO:0000313" key="3">
    <source>
        <dbReference type="EMBL" id="HIX01179.1"/>
    </source>
</evidence>
<gene>
    <name evidence="3" type="ORF">H9861_00275</name>
</gene>
<feature type="chain" id="PRO_5038690905" description="Lipoprotein" evidence="2">
    <location>
        <begin position="19"/>
        <end position="149"/>
    </location>
</feature>
<name>A0A9D2A916_9LACO</name>
<dbReference type="Proteomes" id="UP000823963">
    <property type="component" value="Unassembled WGS sequence"/>
</dbReference>
<feature type="compositionally biased region" description="Low complexity" evidence="1">
    <location>
        <begin position="41"/>
        <end position="63"/>
    </location>
</feature>